<reference evidence="1 2" key="1">
    <citation type="submission" date="2020-08" db="EMBL/GenBank/DDBJ databases">
        <title>Genomic Encyclopedia of Type Strains, Phase IV (KMG-IV): sequencing the most valuable type-strain genomes for metagenomic binning, comparative biology and taxonomic classification.</title>
        <authorList>
            <person name="Goeker M."/>
        </authorList>
    </citation>
    <scope>NUCLEOTIDE SEQUENCE [LARGE SCALE GENOMIC DNA]</scope>
    <source>
        <strain evidence="1 2">DSM 23958</strain>
    </source>
</reference>
<dbReference type="PANTHER" id="PTHR43068:SF1">
    <property type="entry name" value="SLR1854 PROTEIN"/>
    <property type="match status" value="1"/>
</dbReference>
<dbReference type="InterPro" id="IPR032633">
    <property type="entry name" value="ThiJ-like"/>
</dbReference>
<dbReference type="Gene3D" id="3.40.50.880">
    <property type="match status" value="1"/>
</dbReference>
<sequence length="257" mass="28052">MARLLIPLPRQDHDPSEVAIPWQLLREQGHICVFATPDGRPAQADLRMLSGQGLGPFKGLLAADARARATHEALRADPAFQRPLAWSALQDQDFDALWLAGGHAQGMREYLESPMLQALVARHAQAGRPLAAVCHGVVLAARSRDAQGRSVLAGRRVTALLARQELAAWWLTRAWLGDYYRTYPQTVQAEVTAALGEPTLFEPGPLPIARDAPGQEGRGFAQQDGNWVTGRWPGDLHRMVQLFSPLLRPSNAASTAS</sequence>
<accession>A0A840S3L9</accession>
<gene>
    <name evidence="1" type="ORF">HNQ51_001331</name>
</gene>
<dbReference type="GO" id="GO:0008233">
    <property type="term" value="F:peptidase activity"/>
    <property type="evidence" value="ECO:0007669"/>
    <property type="project" value="UniProtKB-KW"/>
</dbReference>
<name>A0A840S3L9_9BURK</name>
<dbReference type="GO" id="GO:0006508">
    <property type="term" value="P:proteolysis"/>
    <property type="evidence" value="ECO:0007669"/>
    <property type="project" value="UniProtKB-KW"/>
</dbReference>
<keyword evidence="1" id="KW-0645">Protease</keyword>
<comment type="caution">
    <text evidence="1">The sequence shown here is derived from an EMBL/GenBank/DDBJ whole genome shotgun (WGS) entry which is preliminary data.</text>
</comment>
<dbReference type="PANTHER" id="PTHR43068">
    <property type="entry name" value="SLR1854 PROTEIN"/>
    <property type="match status" value="1"/>
</dbReference>
<evidence type="ECO:0000313" key="2">
    <source>
        <dbReference type="Proteomes" id="UP000554837"/>
    </source>
</evidence>
<dbReference type="Proteomes" id="UP000554837">
    <property type="component" value="Unassembled WGS sequence"/>
</dbReference>
<keyword evidence="2" id="KW-1185">Reference proteome</keyword>
<evidence type="ECO:0000313" key="1">
    <source>
        <dbReference type="EMBL" id="MBB5204038.1"/>
    </source>
</evidence>
<protein>
    <submittedName>
        <fullName evidence="1">Putative intracellular protease/amidase</fullName>
    </submittedName>
</protein>
<dbReference type="RefSeq" id="WP_138856960.1">
    <property type="nucleotide sequence ID" value="NZ_CP040709.1"/>
</dbReference>
<organism evidence="1 2">
    <name type="scientific">Inhella inkyongensis</name>
    <dbReference type="NCBI Taxonomy" id="392593"/>
    <lineage>
        <taxon>Bacteria</taxon>
        <taxon>Pseudomonadati</taxon>
        <taxon>Pseudomonadota</taxon>
        <taxon>Betaproteobacteria</taxon>
        <taxon>Burkholderiales</taxon>
        <taxon>Sphaerotilaceae</taxon>
        <taxon>Inhella</taxon>
    </lineage>
</organism>
<dbReference type="SUPFAM" id="SSF52317">
    <property type="entry name" value="Class I glutamine amidotransferase-like"/>
    <property type="match status" value="1"/>
</dbReference>
<dbReference type="OrthoDB" id="9792284at2"/>
<proteinExistence type="predicted"/>
<dbReference type="InterPro" id="IPR029062">
    <property type="entry name" value="Class_I_gatase-like"/>
</dbReference>
<dbReference type="AlphaFoldDB" id="A0A840S3L9"/>
<keyword evidence="1" id="KW-0378">Hydrolase</keyword>
<dbReference type="EMBL" id="JACHHO010000001">
    <property type="protein sequence ID" value="MBB5204038.1"/>
    <property type="molecule type" value="Genomic_DNA"/>
</dbReference>
<dbReference type="Pfam" id="PF17124">
    <property type="entry name" value="ThiJ_like"/>
    <property type="match status" value="1"/>
</dbReference>